<accession>A0ABX2EBS1</accession>
<keyword evidence="3" id="KW-1185">Reference proteome</keyword>
<sequence>MTKTSSKIISIIFGVIAIYFTLNLIPDKTKKEFTALDKQYSFTEEITISEKFKTDFDSAYRIWFSFENSSDSLLPIKKNLKVLRNGKPVELYGDKNNCFVSKSGATYELNIKLENAEGNSNLNKINIKINEDGLPGPTYELYFEREYKWLFWTIDGILIFIALITGYFGFRKKPADNTVYN</sequence>
<gene>
    <name evidence="2" type="ORF">HNV10_17080</name>
</gene>
<dbReference type="RefSeq" id="WP_173302677.1">
    <property type="nucleotide sequence ID" value="NZ_JABRWQ010000028.1"/>
</dbReference>
<name>A0ABX2EBS1_9FLAO</name>
<dbReference type="Proteomes" id="UP000805085">
    <property type="component" value="Unassembled WGS sequence"/>
</dbReference>
<dbReference type="EMBL" id="JABRWQ010000028">
    <property type="protein sequence ID" value="NRD24967.1"/>
    <property type="molecule type" value="Genomic_DNA"/>
</dbReference>
<feature type="transmembrane region" description="Helical" evidence="1">
    <location>
        <begin position="149"/>
        <end position="170"/>
    </location>
</feature>
<evidence type="ECO:0000313" key="2">
    <source>
        <dbReference type="EMBL" id="NRD24967.1"/>
    </source>
</evidence>
<proteinExistence type="predicted"/>
<protein>
    <submittedName>
        <fullName evidence="2">Uncharacterized protein</fullName>
    </submittedName>
</protein>
<evidence type="ECO:0000256" key="1">
    <source>
        <dbReference type="SAM" id="Phobius"/>
    </source>
</evidence>
<keyword evidence="1" id="KW-1133">Transmembrane helix</keyword>
<evidence type="ECO:0000313" key="3">
    <source>
        <dbReference type="Proteomes" id="UP000805085"/>
    </source>
</evidence>
<reference evidence="2 3" key="1">
    <citation type="journal article" date="2015" name="Int. J. Syst. Evol. Microbiol.">
        <title>Winogradskyella litoriviva sp. nov., isolated from coastal seawater.</title>
        <authorList>
            <person name="Nedashkovskaya O.I."/>
            <person name="Kukhlevskiy A.D."/>
            <person name="Zhukova N.V."/>
            <person name="Kim S.J."/>
            <person name="Rhee S.K."/>
            <person name="Mikhailov V.V."/>
        </authorList>
    </citation>
    <scope>NUCLEOTIDE SEQUENCE [LARGE SCALE GENOMIC DNA]</scope>
    <source>
        <strain evidence="2 3">KMM6491</strain>
    </source>
</reference>
<feature type="transmembrane region" description="Helical" evidence="1">
    <location>
        <begin position="6"/>
        <end position="25"/>
    </location>
</feature>
<keyword evidence="1" id="KW-0812">Transmembrane</keyword>
<comment type="caution">
    <text evidence="2">The sequence shown here is derived from an EMBL/GenBank/DDBJ whole genome shotgun (WGS) entry which is preliminary data.</text>
</comment>
<organism evidence="2 3">
    <name type="scientific">Winogradskyella litoriviva</name>
    <dbReference type="NCBI Taxonomy" id="1220182"/>
    <lineage>
        <taxon>Bacteria</taxon>
        <taxon>Pseudomonadati</taxon>
        <taxon>Bacteroidota</taxon>
        <taxon>Flavobacteriia</taxon>
        <taxon>Flavobacteriales</taxon>
        <taxon>Flavobacteriaceae</taxon>
        <taxon>Winogradskyella</taxon>
    </lineage>
</organism>
<keyword evidence="1" id="KW-0472">Membrane</keyword>